<organism evidence="1 2">
    <name type="scientific">Arthrobacter mangrovi</name>
    <dbReference type="NCBI Taxonomy" id="2966350"/>
    <lineage>
        <taxon>Bacteria</taxon>
        <taxon>Bacillati</taxon>
        <taxon>Actinomycetota</taxon>
        <taxon>Actinomycetes</taxon>
        <taxon>Micrococcales</taxon>
        <taxon>Micrococcaceae</taxon>
        <taxon>Arthrobacter</taxon>
    </lineage>
</organism>
<dbReference type="RefSeq" id="WP_264795026.1">
    <property type="nucleotide sequence ID" value="NZ_BRVS01000005.1"/>
</dbReference>
<gene>
    <name evidence="1" type="ORF">AHIS1636_13200</name>
</gene>
<dbReference type="SUPFAM" id="SSF117396">
    <property type="entry name" value="TM1631-like"/>
    <property type="match status" value="1"/>
</dbReference>
<proteinExistence type="predicted"/>
<evidence type="ECO:0008006" key="3">
    <source>
        <dbReference type="Google" id="ProtNLM"/>
    </source>
</evidence>
<evidence type="ECO:0000313" key="2">
    <source>
        <dbReference type="Proteomes" id="UP001209654"/>
    </source>
</evidence>
<evidence type="ECO:0000313" key="1">
    <source>
        <dbReference type="EMBL" id="GLB66881.1"/>
    </source>
</evidence>
<dbReference type="PANTHER" id="PTHR30348">
    <property type="entry name" value="UNCHARACTERIZED PROTEIN YECE"/>
    <property type="match status" value="1"/>
</dbReference>
<dbReference type="Pfam" id="PF01904">
    <property type="entry name" value="DUF72"/>
    <property type="match status" value="1"/>
</dbReference>
<reference evidence="1 2" key="1">
    <citation type="journal article" date="2023" name="Int. J. Syst. Evol. Microbiol.">
        <title>Arthrobacter mangrovi sp. nov., an actinobacterium isolated from the rhizosphere of a mangrove.</title>
        <authorList>
            <person name="Hamada M."/>
            <person name="Saitou S."/>
            <person name="Enomoto N."/>
            <person name="Nanri K."/>
            <person name="Hidaka K."/>
            <person name="Miura T."/>
            <person name="Tamura T."/>
        </authorList>
    </citation>
    <scope>NUCLEOTIDE SEQUENCE [LARGE SCALE GENOMIC DNA]</scope>
    <source>
        <strain evidence="1 2">NBRC 112813</strain>
    </source>
</reference>
<dbReference type="PANTHER" id="PTHR30348:SF4">
    <property type="entry name" value="DUF72 DOMAIN-CONTAINING PROTEIN"/>
    <property type="match status" value="1"/>
</dbReference>
<dbReference type="InterPro" id="IPR036520">
    <property type="entry name" value="UPF0759_sf"/>
</dbReference>
<protein>
    <recommendedName>
        <fullName evidence="3">DUF72 domain-containing protein</fullName>
    </recommendedName>
</protein>
<dbReference type="InterPro" id="IPR002763">
    <property type="entry name" value="DUF72"/>
</dbReference>
<dbReference type="EMBL" id="BRVS01000005">
    <property type="protein sequence ID" value="GLB66881.1"/>
    <property type="molecule type" value="Genomic_DNA"/>
</dbReference>
<dbReference type="Proteomes" id="UP001209654">
    <property type="component" value="Unassembled WGS sequence"/>
</dbReference>
<name>A0ABQ5MSA8_9MICC</name>
<comment type="caution">
    <text evidence="1">The sequence shown here is derived from an EMBL/GenBank/DDBJ whole genome shotgun (WGS) entry which is preliminary data.</text>
</comment>
<dbReference type="Gene3D" id="3.20.20.410">
    <property type="entry name" value="Protein of unknown function UPF0759"/>
    <property type="match status" value="1"/>
</dbReference>
<sequence length="243" mass="27974">MSVHIGTSGWSYDHWDNVLYSAGTAPRDRLASYCRKFGTVELNASFYRWPRDATFAGWRRRLPEGFALSVKASRGLTHAKKLYAPEAWIERIRHSWHELGDKRAVLLIQLPPGMERDDARLDYFLARLPDWIRVAVEFRHPSWHHPDVYRLLEHHGAAYCVMSGANLPCVLAATAPFVYIRMHGPDHEHLYAGSYSEQDLHWWADRIRDWQGSGRDVYVYFNNDGFGHAVRNAETLRGIVGAG</sequence>
<keyword evidence="2" id="KW-1185">Reference proteome</keyword>
<accession>A0ABQ5MSA8</accession>